<keyword evidence="2" id="KW-1185">Reference proteome</keyword>
<dbReference type="AlphaFoldDB" id="A0A9K3E4V0"/>
<proteinExistence type="predicted"/>
<name>A0A9K3E4V0_HELAN</name>
<protein>
    <submittedName>
        <fullName evidence="1">Uncharacterized protein</fullName>
    </submittedName>
</protein>
<organism evidence="1 2">
    <name type="scientific">Helianthus annuus</name>
    <name type="common">Common sunflower</name>
    <dbReference type="NCBI Taxonomy" id="4232"/>
    <lineage>
        <taxon>Eukaryota</taxon>
        <taxon>Viridiplantae</taxon>
        <taxon>Streptophyta</taxon>
        <taxon>Embryophyta</taxon>
        <taxon>Tracheophyta</taxon>
        <taxon>Spermatophyta</taxon>
        <taxon>Magnoliopsida</taxon>
        <taxon>eudicotyledons</taxon>
        <taxon>Gunneridae</taxon>
        <taxon>Pentapetalae</taxon>
        <taxon>asterids</taxon>
        <taxon>campanulids</taxon>
        <taxon>Asterales</taxon>
        <taxon>Asteraceae</taxon>
        <taxon>Asteroideae</taxon>
        <taxon>Heliantheae alliance</taxon>
        <taxon>Heliantheae</taxon>
        <taxon>Helianthus</taxon>
    </lineage>
</organism>
<comment type="caution">
    <text evidence="1">The sequence shown here is derived from an EMBL/GenBank/DDBJ whole genome shotgun (WGS) entry which is preliminary data.</text>
</comment>
<evidence type="ECO:0000313" key="2">
    <source>
        <dbReference type="Proteomes" id="UP000215914"/>
    </source>
</evidence>
<reference evidence="1" key="2">
    <citation type="submission" date="2020-06" db="EMBL/GenBank/DDBJ databases">
        <title>Helianthus annuus Genome sequencing and assembly Release 2.</title>
        <authorList>
            <person name="Gouzy J."/>
            <person name="Langlade N."/>
            <person name="Munos S."/>
        </authorList>
    </citation>
    <scope>NUCLEOTIDE SEQUENCE</scope>
    <source>
        <tissue evidence="1">Leaves</tissue>
    </source>
</reference>
<dbReference type="Proteomes" id="UP000215914">
    <property type="component" value="Unassembled WGS sequence"/>
</dbReference>
<reference evidence="1" key="1">
    <citation type="journal article" date="2017" name="Nature">
        <title>The sunflower genome provides insights into oil metabolism, flowering and Asterid evolution.</title>
        <authorList>
            <person name="Badouin H."/>
            <person name="Gouzy J."/>
            <person name="Grassa C.J."/>
            <person name="Murat F."/>
            <person name="Staton S.E."/>
            <person name="Cottret L."/>
            <person name="Lelandais-Briere C."/>
            <person name="Owens G.L."/>
            <person name="Carrere S."/>
            <person name="Mayjonade B."/>
            <person name="Legrand L."/>
            <person name="Gill N."/>
            <person name="Kane N.C."/>
            <person name="Bowers J.E."/>
            <person name="Hubner S."/>
            <person name="Bellec A."/>
            <person name="Berard A."/>
            <person name="Berges H."/>
            <person name="Blanchet N."/>
            <person name="Boniface M.C."/>
            <person name="Brunel D."/>
            <person name="Catrice O."/>
            <person name="Chaidir N."/>
            <person name="Claudel C."/>
            <person name="Donnadieu C."/>
            <person name="Faraut T."/>
            <person name="Fievet G."/>
            <person name="Helmstetter N."/>
            <person name="King M."/>
            <person name="Knapp S.J."/>
            <person name="Lai Z."/>
            <person name="Le Paslier M.C."/>
            <person name="Lippi Y."/>
            <person name="Lorenzon L."/>
            <person name="Mandel J.R."/>
            <person name="Marage G."/>
            <person name="Marchand G."/>
            <person name="Marquand E."/>
            <person name="Bret-Mestries E."/>
            <person name="Morien E."/>
            <person name="Nambeesan S."/>
            <person name="Nguyen T."/>
            <person name="Pegot-Espagnet P."/>
            <person name="Pouilly N."/>
            <person name="Raftis F."/>
            <person name="Sallet E."/>
            <person name="Schiex T."/>
            <person name="Thomas J."/>
            <person name="Vandecasteele C."/>
            <person name="Vares D."/>
            <person name="Vear F."/>
            <person name="Vautrin S."/>
            <person name="Crespi M."/>
            <person name="Mangin B."/>
            <person name="Burke J.M."/>
            <person name="Salse J."/>
            <person name="Munos S."/>
            <person name="Vincourt P."/>
            <person name="Rieseberg L.H."/>
            <person name="Langlade N.B."/>
        </authorList>
    </citation>
    <scope>NUCLEOTIDE SEQUENCE</scope>
    <source>
        <tissue evidence="1">Leaves</tissue>
    </source>
</reference>
<evidence type="ECO:0000313" key="1">
    <source>
        <dbReference type="EMBL" id="KAF5766148.1"/>
    </source>
</evidence>
<dbReference type="Gramene" id="mRNA:HanXRQr2_Chr15g0711911">
    <property type="protein sequence ID" value="mRNA:HanXRQr2_Chr15g0711911"/>
    <property type="gene ID" value="HanXRQr2_Chr15g0711911"/>
</dbReference>
<accession>A0A9K3E4V0</accession>
<gene>
    <name evidence="1" type="ORF">HanXRQr2_Chr15g0711911</name>
</gene>
<sequence>MFFGHVNVHANSKDFQFNVNEEYYSFGGDEDTGEALLLRFFVGSGYFNAVADPEIICWGCGEGVQPYFQGIRSSFLPKIYTKFFFSRGAAAHPGQRVGPPML</sequence>
<dbReference type="EMBL" id="MNCJ02000330">
    <property type="protein sequence ID" value="KAF5766148.1"/>
    <property type="molecule type" value="Genomic_DNA"/>
</dbReference>